<gene>
    <name evidence="1" type="ORF">C273_05195</name>
</gene>
<evidence type="ECO:0000313" key="2">
    <source>
        <dbReference type="Proteomes" id="UP000009885"/>
    </source>
</evidence>
<evidence type="ECO:0000313" key="1">
    <source>
        <dbReference type="EMBL" id="EKU48578.1"/>
    </source>
</evidence>
<keyword evidence="2" id="KW-1185">Reference proteome</keyword>
<dbReference type="EMBL" id="AMSQ01000006">
    <property type="protein sequence ID" value="EKU48578.1"/>
    <property type="molecule type" value="Genomic_DNA"/>
</dbReference>
<dbReference type="RefSeq" id="WP_009383144.1">
    <property type="nucleotide sequence ID" value="NZ_AMSQ01000006.1"/>
</dbReference>
<dbReference type="PATRIC" id="fig|1229783.3.peg.1051"/>
<dbReference type="AlphaFoldDB" id="K9AMG3"/>
<organism evidence="1 2">
    <name type="scientific">Staphylococcus massiliensis S46</name>
    <dbReference type="NCBI Taxonomy" id="1229783"/>
    <lineage>
        <taxon>Bacteria</taxon>
        <taxon>Bacillati</taxon>
        <taxon>Bacillota</taxon>
        <taxon>Bacilli</taxon>
        <taxon>Bacillales</taxon>
        <taxon>Staphylococcaceae</taxon>
        <taxon>Staphylococcus</taxon>
    </lineage>
</organism>
<protein>
    <submittedName>
        <fullName evidence="1">Uncharacterized protein</fullName>
    </submittedName>
</protein>
<reference evidence="1 2" key="1">
    <citation type="journal article" date="2013" name="Genome Announc.">
        <title>Genome Sequence of Staphylococcus massiliensis Strain S46, Isolated from the Surface of Healthy Human Skin.</title>
        <authorList>
            <person name="Srivastav R."/>
            <person name="Singh A."/>
            <person name="Jangir P.K."/>
            <person name="Kumari C."/>
            <person name="Muduli S."/>
            <person name="Sharma R."/>
        </authorList>
    </citation>
    <scope>NUCLEOTIDE SEQUENCE [LARGE SCALE GENOMIC DNA]</scope>
    <source>
        <strain evidence="1 2">S46</strain>
    </source>
</reference>
<name>K9AMG3_9STAP</name>
<dbReference type="Proteomes" id="UP000009885">
    <property type="component" value="Unassembled WGS sequence"/>
</dbReference>
<dbReference type="OrthoDB" id="2395289at2"/>
<sequence length="91" mass="10362">MCDSNKQLFVNPEAITLEWTNLITDELEMVAEGIPEALVDQWLDDGTLIPFAKKDGLRHFYTKDVWRATIGQVLGQDTKAIDHDPDEEVMD</sequence>
<comment type="caution">
    <text evidence="1">The sequence shown here is derived from an EMBL/GenBank/DDBJ whole genome shotgun (WGS) entry which is preliminary data.</text>
</comment>
<accession>K9AMG3</accession>
<proteinExistence type="predicted"/>